<gene>
    <name evidence="3" type="ORF">K470DRAFT_206429</name>
</gene>
<evidence type="ECO:0000313" key="4">
    <source>
        <dbReference type="Proteomes" id="UP000799421"/>
    </source>
</evidence>
<accession>A0A6A7C8G0</accession>
<feature type="non-terminal residue" evidence="3">
    <location>
        <position position="1"/>
    </location>
</feature>
<dbReference type="AlphaFoldDB" id="A0A6A7C8G0"/>
<proteinExistence type="predicted"/>
<dbReference type="SUPFAM" id="SSF54928">
    <property type="entry name" value="RNA-binding domain, RBD"/>
    <property type="match status" value="1"/>
</dbReference>
<name>A0A6A7C8G0_9PEZI</name>
<dbReference type="InterPro" id="IPR012677">
    <property type="entry name" value="Nucleotide-bd_a/b_plait_sf"/>
</dbReference>
<feature type="non-terminal residue" evidence="3">
    <location>
        <position position="163"/>
    </location>
</feature>
<keyword evidence="4" id="KW-1185">Reference proteome</keyword>
<dbReference type="PROSITE" id="PS50102">
    <property type="entry name" value="RRM"/>
    <property type="match status" value="1"/>
</dbReference>
<dbReference type="Gene3D" id="3.30.70.330">
    <property type="match status" value="1"/>
</dbReference>
<dbReference type="OrthoDB" id="417481at2759"/>
<dbReference type="InterPro" id="IPR000504">
    <property type="entry name" value="RRM_dom"/>
</dbReference>
<dbReference type="InterPro" id="IPR007201">
    <property type="entry name" value="Mei2-like_Rrm_C"/>
</dbReference>
<reference evidence="3" key="1">
    <citation type="journal article" date="2020" name="Stud. Mycol.">
        <title>101 Dothideomycetes genomes: a test case for predicting lifestyles and emergence of pathogens.</title>
        <authorList>
            <person name="Haridas S."/>
            <person name="Albert R."/>
            <person name="Binder M."/>
            <person name="Bloem J."/>
            <person name="Labutti K."/>
            <person name="Salamov A."/>
            <person name="Andreopoulos B."/>
            <person name="Baker S."/>
            <person name="Barry K."/>
            <person name="Bills G."/>
            <person name="Bluhm B."/>
            <person name="Cannon C."/>
            <person name="Castanera R."/>
            <person name="Culley D."/>
            <person name="Daum C."/>
            <person name="Ezra D."/>
            <person name="Gonzalez J."/>
            <person name="Henrissat B."/>
            <person name="Kuo A."/>
            <person name="Liang C."/>
            <person name="Lipzen A."/>
            <person name="Lutzoni F."/>
            <person name="Magnuson J."/>
            <person name="Mondo S."/>
            <person name="Nolan M."/>
            <person name="Ohm R."/>
            <person name="Pangilinan J."/>
            <person name="Park H.-J."/>
            <person name="Ramirez L."/>
            <person name="Alfaro M."/>
            <person name="Sun H."/>
            <person name="Tritt A."/>
            <person name="Yoshinaga Y."/>
            <person name="Zwiers L.-H."/>
            <person name="Turgeon B."/>
            <person name="Goodwin S."/>
            <person name="Spatafora J."/>
            <person name="Crous P."/>
            <person name="Grigoriev I."/>
        </authorList>
    </citation>
    <scope>NUCLEOTIDE SEQUENCE</scope>
    <source>
        <strain evidence="3">CBS 480.64</strain>
    </source>
</reference>
<dbReference type="Pfam" id="PF04059">
    <property type="entry name" value="RRM_2"/>
    <property type="match status" value="1"/>
</dbReference>
<dbReference type="Proteomes" id="UP000799421">
    <property type="component" value="Unassembled WGS sequence"/>
</dbReference>
<dbReference type="InterPro" id="IPR035979">
    <property type="entry name" value="RBD_domain_sf"/>
</dbReference>
<dbReference type="GO" id="GO:0003723">
    <property type="term" value="F:RNA binding"/>
    <property type="evidence" value="ECO:0007669"/>
    <property type="project" value="UniProtKB-UniRule"/>
</dbReference>
<protein>
    <recommendedName>
        <fullName evidence="2">RRM domain-containing protein</fullName>
    </recommendedName>
</protein>
<sequence>INVDRIIDGVDVRTTIMMRNIPTTMTSEGLKRLLDETSPGRFDFSYLRVDFSTGINVGYAFVNFISANDVAAFALTWENRRWVPTATHYSSLAYATIQGLDALIDKFRNSAVMTEASAFRPKLWYTEENAPTANLVGHEMPFPGPNNAMQHRRSIEQAQRVGL</sequence>
<evidence type="ECO:0000259" key="2">
    <source>
        <dbReference type="PROSITE" id="PS50102"/>
    </source>
</evidence>
<organism evidence="3 4">
    <name type="scientific">Piedraia hortae CBS 480.64</name>
    <dbReference type="NCBI Taxonomy" id="1314780"/>
    <lineage>
        <taxon>Eukaryota</taxon>
        <taxon>Fungi</taxon>
        <taxon>Dikarya</taxon>
        <taxon>Ascomycota</taxon>
        <taxon>Pezizomycotina</taxon>
        <taxon>Dothideomycetes</taxon>
        <taxon>Dothideomycetidae</taxon>
        <taxon>Capnodiales</taxon>
        <taxon>Piedraiaceae</taxon>
        <taxon>Piedraia</taxon>
    </lineage>
</organism>
<feature type="domain" description="RRM" evidence="2">
    <location>
        <begin position="14"/>
        <end position="70"/>
    </location>
</feature>
<evidence type="ECO:0000256" key="1">
    <source>
        <dbReference type="PROSITE-ProRule" id="PRU00176"/>
    </source>
</evidence>
<evidence type="ECO:0000313" key="3">
    <source>
        <dbReference type="EMBL" id="KAF2863730.1"/>
    </source>
</evidence>
<dbReference type="EMBL" id="MU005959">
    <property type="protein sequence ID" value="KAF2863730.1"/>
    <property type="molecule type" value="Genomic_DNA"/>
</dbReference>
<keyword evidence="1" id="KW-0694">RNA-binding</keyword>